<name>A0A8H6X550_9AGAR</name>
<gene>
    <name evidence="3" type="ORF">MSAN_02381400</name>
</gene>
<evidence type="ECO:0000256" key="2">
    <source>
        <dbReference type="SAM" id="Phobius"/>
    </source>
</evidence>
<sequence length="294" mass="32115">MCLRGPLALDPSSAGAGWGSGWARARLLTHPHLVHPHHPPEATERSTTLPTTLSDLAGTYGARWARAFAVRFLRLLGFLCLADGRALRETQTAPTARRSRVHLLIFIFPSTLLVLGLGTDTHRAHLFLRFLLLFVLLLILLPTSLQLLHTLVLPRSPVLQLLLLFPASLELRRDQSRGGGSEALGRENEAETQPRLARASSHPPATHAGMTRPCLPGLPPRVLFLVVLFPLRLFPLLLVPRRESGLRMDGRNASLRAWETAPPFLFGSSGPTLNSAIDPATGADADPQERASVF</sequence>
<feature type="region of interest" description="Disordered" evidence="1">
    <location>
        <begin position="269"/>
        <end position="294"/>
    </location>
</feature>
<keyword evidence="2" id="KW-0472">Membrane</keyword>
<dbReference type="Proteomes" id="UP000623467">
    <property type="component" value="Unassembled WGS sequence"/>
</dbReference>
<feature type="transmembrane region" description="Helical" evidence="2">
    <location>
        <begin position="222"/>
        <end position="239"/>
    </location>
</feature>
<feature type="region of interest" description="Disordered" evidence="1">
    <location>
        <begin position="176"/>
        <end position="210"/>
    </location>
</feature>
<organism evidence="3 4">
    <name type="scientific">Mycena sanguinolenta</name>
    <dbReference type="NCBI Taxonomy" id="230812"/>
    <lineage>
        <taxon>Eukaryota</taxon>
        <taxon>Fungi</taxon>
        <taxon>Dikarya</taxon>
        <taxon>Basidiomycota</taxon>
        <taxon>Agaricomycotina</taxon>
        <taxon>Agaricomycetes</taxon>
        <taxon>Agaricomycetidae</taxon>
        <taxon>Agaricales</taxon>
        <taxon>Marasmiineae</taxon>
        <taxon>Mycenaceae</taxon>
        <taxon>Mycena</taxon>
    </lineage>
</organism>
<reference evidence="3" key="1">
    <citation type="submission" date="2020-05" db="EMBL/GenBank/DDBJ databases">
        <title>Mycena genomes resolve the evolution of fungal bioluminescence.</title>
        <authorList>
            <person name="Tsai I.J."/>
        </authorList>
    </citation>
    <scope>NUCLEOTIDE SEQUENCE</scope>
    <source>
        <strain evidence="3">160909Yilan</strain>
    </source>
</reference>
<keyword evidence="4" id="KW-1185">Reference proteome</keyword>
<evidence type="ECO:0000256" key="1">
    <source>
        <dbReference type="SAM" id="MobiDB-lite"/>
    </source>
</evidence>
<dbReference type="EMBL" id="JACAZH010000049">
    <property type="protein sequence ID" value="KAF7334201.1"/>
    <property type="molecule type" value="Genomic_DNA"/>
</dbReference>
<comment type="caution">
    <text evidence="3">The sequence shown here is derived from an EMBL/GenBank/DDBJ whole genome shotgun (WGS) entry which is preliminary data.</text>
</comment>
<evidence type="ECO:0000313" key="3">
    <source>
        <dbReference type="EMBL" id="KAF7334201.1"/>
    </source>
</evidence>
<feature type="transmembrane region" description="Helical" evidence="2">
    <location>
        <begin position="130"/>
        <end position="152"/>
    </location>
</feature>
<evidence type="ECO:0000313" key="4">
    <source>
        <dbReference type="Proteomes" id="UP000623467"/>
    </source>
</evidence>
<feature type="transmembrane region" description="Helical" evidence="2">
    <location>
        <begin position="101"/>
        <end position="118"/>
    </location>
</feature>
<protein>
    <recommendedName>
        <fullName evidence="5">Transmembrane protein</fullName>
    </recommendedName>
</protein>
<keyword evidence="2" id="KW-1133">Transmembrane helix</keyword>
<keyword evidence="2" id="KW-0812">Transmembrane</keyword>
<accession>A0A8H6X550</accession>
<dbReference type="AlphaFoldDB" id="A0A8H6X550"/>
<evidence type="ECO:0008006" key="5">
    <source>
        <dbReference type="Google" id="ProtNLM"/>
    </source>
</evidence>
<proteinExistence type="predicted"/>